<dbReference type="OrthoDB" id="413400at2759"/>
<feature type="transmembrane region" description="Helical" evidence="6">
    <location>
        <begin position="123"/>
        <end position="146"/>
    </location>
</feature>
<evidence type="ECO:0000256" key="2">
    <source>
        <dbReference type="ARBA" id="ARBA00022729"/>
    </source>
</evidence>
<evidence type="ECO:0000313" key="8">
    <source>
        <dbReference type="EMBL" id="RKP07298.1"/>
    </source>
</evidence>
<evidence type="ECO:0000256" key="1">
    <source>
        <dbReference type="ARBA" id="ARBA00022692"/>
    </source>
</evidence>
<dbReference type="Pfam" id="PF00226">
    <property type="entry name" value="DnaJ"/>
    <property type="match status" value="1"/>
</dbReference>
<dbReference type="CDD" id="cd06257">
    <property type="entry name" value="DnaJ"/>
    <property type="match status" value="1"/>
</dbReference>
<evidence type="ECO:0000256" key="3">
    <source>
        <dbReference type="ARBA" id="ARBA00022989"/>
    </source>
</evidence>
<keyword evidence="1 6" id="KW-0812">Transmembrane</keyword>
<keyword evidence="4 6" id="KW-0472">Membrane</keyword>
<dbReference type="PANTHER" id="PTHR44653">
    <property type="entry name" value="DNAJ HOMOLOG SUBFAMILY C MEMBER 1"/>
    <property type="match status" value="1"/>
</dbReference>
<dbReference type="SMART" id="SM00271">
    <property type="entry name" value="DnaJ"/>
    <property type="match status" value="1"/>
</dbReference>
<dbReference type="Gene3D" id="1.10.287.110">
    <property type="entry name" value="DnaJ domain"/>
    <property type="match status" value="1"/>
</dbReference>
<dbReference type="InterPro" id="IPR001623">
    <property type="entry name" value="DnaJ_domain"/>
</dbReference>
<sequence>LLAWLAFAAQMARAWEQLDYDIFDLVDDVRREHGEDATFYSVLGLDQSATTAQIIKAHRKLSLGVHPDKNPSKEAQRVFTRLGSITGMLKDSEKRERYEFFLKNGVPTWRGTGYYYKRHRPGLGSVLVALGVFGSAVHYLLMYVGWWRGRERWQLLQEDVR</sequence>
<keyword evidence="9" id="KW-1185">Reference proteome</keyword>
<feature type="non-terminal residue" evidence="8">
    <location>
        <position position="1"/>
    </location>
</feature>
<dbReference type="PROSITE" id="PS50076">
    <property type="entry name" value="DNAJ_2"/>
    <property type="match status" value="1"/>
</dbReference>
<evidence type="ECO:0000256" key="6">
    <source>
        <dbReference type="SAM" id="Phobius"/>
    </source>
</evidence>
<dbReference type="EMBL" id="KZ992739">
    <property type="protein sequence ID" value="RKP07298.1"/>
    <property type="molecule type" value="Genomic_DNA"/>
</dbReference>
<feature type="domain" description="J" evidence="7">
    <location>
        <begin position="38"/>
        <end position="102"/>
    </location>
</feature>
<evidence type="ECO:0000259" key="7">
    <source>
        <dbReference type="PROSITE" id="PS50076"/>
    </source>
</evidence>
<dbReference type="SUPFAM" id="SSF46565">
    <property type="entry name" value="Chaperone J-domain"/>
    <property type="match status" value="1"/>
</dbReference>
<protein>
    <submittedName>
        <fullName evidence="8">DnaJ domain-containing protein</fullName>
    </submittedName>
</protein>
<dbReference type="GO" id="GO:0012505">
    <property type="term" value="C:endomembrane system"/>
    <property type="evidence" value="ECO:0007669"/>
    <property type="project" value="UniProtKB-SubCell"/>
</dbReference>
<comment type="subcellular location">
    <subcellularLocation>
        <location evidence="5">Endomembrane system</location>
        <topology evidence="5">Single-pass membrane protein</topology>
    </subcellularLocation>
</comment>
<organism evidence="8 9">
    <name type="scientific">Thamnocephalis sphaerospora</name>
    <dbReference type="NCBI Taxonomy" id="78915"/>
    <lineage>
        <taxon>Eukaryota</taxon>
        <taxon>Fungi</taxon>
        <taxon>Fungi incertae sedis</taxon>
        <taxon>Zoopagomycota</taxon>
        <taxon>Zoopagomycotina</taxon>
        <taxon>Zoopagomycetes</taxon>
        <taxon>Zoopagales</taxon>
        <taxon>Sigmoideomycetaceae</taxon>
        <taxon>Thamnocephalis</taxon>
    </lineage>
</organism>
<name>A0A4P9XMZ9_9FUNG</name>
<evidence type="ECO:0000256" key="4">
    <source>
        <dbReference type="ARBA" id="ARBA00023136"/>
    </source>
</evidence>
<keyword evidence="2" id="KW-0732">Signal</keyword>
<dbReference type="InterPro" id="IPR052606">
    <property type="entry name" value="DnaJ_domain_protein"/>
</dbReference>
<evidence type="ECO:0000256" key="5">
    <source>
        <dbReference type="ARBA" id="ARBA00037847"/>
    </source>
</evidence>
<dbReference type="PRINTS" id="PR00625">
    <property type="entry name" value="JDOMAIN"/>
</dbReference>
<dbReference type="PANTHER" id="PTHR44653:SF2">
    <property type="entry name" value="DNAJ HOMOLOG SUBFAMILY C MEMBER 1"/>
    <property type="match status" value="1"/>
</dbReference>
<accession>A0A4P9XMZ9</accession>
<dbReference type="InterPro" id="IPR036869">
    <property type="entry name" value="J_dom_sf"/>
</dbReference>
<dbReference type="STRING" id="78915.A0A4P9XMZ9"/>
<feature type="non-terminal residue" evidence="8">
    <location>
        <position position="161"/>
    </location>
</feature>
<proteinExistence type="predicted"/>
<reference evidence="9" key="1">
    <citation type="journal article" date="2018" name="Nat. Microbiol.">
        <title>Leveraging single-cell genomics to expand the fungal tree of life.</title>
        <authorList>
            <person name="Ahrendt S.R."/>
            <person name="Quandt C.A."/>
            <person name="Ciobanu D."/>
            <person name="Clum A."/>
            <person name="Salamov A."/>
            <person name="Andreopoulos B."/>
            <person name="Cheng J.F."/>
            <person name="Woyke T."/>
            <person name="Pelin A."/>
            <person name="Henrissat B."/>
            <person name="Reynolds N.K."/>
            <person name="Benny G.L."/>
            <person name="Smith M.E."/>
            <person name="James T.Y."/>
            <person name="Grigoriev I.V."/>
        </authorList>
    </citation>
    <scope>NUCLEOTIDE SEQUENCE [LARGE SCALE GENOMIC DNA]</scope>
    <source>
        <strain evidence="9">RSA 1356</strain>
    </source>
</reference>
<evidence type="ECO:0000313" key="9">
    <source>
        <dbReference type="Proteomes" id="UP000271241"/>
    </source>
</evidence>
<keyword evidence="3 6" id="KW-1133">Transmembrane helix</keyword>
<gene>
    <name evidence="8" type="ORF">THASP1DRAFT_5044</name>
</gene>
<dbReference type="AlphaFoldDB" id="A0A4P9XMZ9"/>
<dbReference type="Proteomes" id="UP000271241">
    <property type="component" value="Unassembled WGS sequence"/>
</dbReference>